<dbReference type="Pfam" id="PF13083">
    <property type="entry name" value="KH_KhpA-B"/>
    <property type="match status" value="1"/>
</dbReference>
<dbReference type="Gene3D" id="3.30.1370.50">
    <property type="entry name" value="R3H-like domain"/>
    <property type="match status" value="1"/>
</dbReference>
<comment type="domain">
    <text evidence="6">Has an N-terminal Jag-N domain and 2 RNA-binding domains (KH and R3H).</text>
</comment>
<evidence type="ECO:0000313" key="8">
    <source>
        <dbReference type="EMBL" id="SFL74635.1"/>
    </source>
</evidence>
<dbReference type="Pfam" id="PF01424">
    <property type="entry name" value="R3H"/>
    <property type="match status" value="1"/>
</dbReference>
<dbReference type="CDD" id="cd02644">
    <property type="entry name" value="R3H_jag"/>
    <property type="match status" value="1"/>
</dbReference>
<sequence>MRQITATGQTVEEAVQSALRQLNIIEDQAKIEVIDEGKKGLFGLFGSKPAIVKVAKDDQPVEDVPVKEQQPEEDPVEKILKYVETIIAEFHVDVKVDAEVNQNVVTLQLSGEKIALLIGKRGQTLNAIQYLAQLAMHQYADKYYTVIVDAEGYRERRQETLISLAERLADRASQTKKDVRIEPMPSFERKVIHTALQKRTDVETDSKGTDPNRYVVIKPK</sequence>
<dbReference type="STRING" id="334253.SAMN04487943_103400"/>
<dbReference type="RefSeq" id="WP_091483111.1">
    <property type="nucleotide sequence ID" value="NZ_FOTR01000003.1"/>
</dbReference>
<dbReference type="OrthoDB" id="9794483at2"/>
<dbReference type="GO" id="GO:0005737">
    <property type="term" value="C:cytoplasm"/>
    <property type="evidence" value="ECO:0007669"/>
    <property type="project" value="UniProtKB-SubCell"/>
</dbReference>
<reference evidence="9" key="1">
    <citation type="submission" date="2016-10" db="EMBL/GenBank/DDBJ databases">
        <authorList>
            <person name="Varghese N."/>
            <person name="Submissions S."/>
        </authorList>
    </citation>
    <scope>NUCLEOTIDE SEQUENCE [LARGE SCALE GENOMIC DNA]</scope>
    <source>
        <strain evidence="9">CGMCC 1.4250</strain>
    </source>
</reference>
<dbReference type="GO" id="GO:0009252">
    <property type="term" value="P:peptidoglycan biosynthetic process"/>
    <property type="evidence" value="ECO:0007669"/>
    <property type="project" value="UniProtKB-UniRule"/>
</dbReference>
<keyword evidence="4 6" id="KW-0143">Chaperone</keyword>
<comment type="function">
    <text evidence="6">A probable RNA chaperone. Forms a complex with KhpA which binds to cellular RNA and controls its expression. Plays a role in peptidoglycan (PG) homeostasis and cell length regulation.</text>
</comment>
<comment type="similarity">
    <text evidence="6">Belongs to the KhpB RNA-binding protein family.</text>
</comment>
<dbReference type="InterPro" id="IPR032782">
    <property type="entry name" value="KhpB_N"/>
</dbReference>
<evidence type="ECO:0000256" key="4">
    <source>
        <dbReference type="ARBA" id="ARBA00023186"/>
    </source>
</evidence>
<dbReference type="PROSITE" id="PS51061">
    <property type="entry name" value="R3H"/>
    <property type="match status" value="1"/>
</dbReference>
<dbReference type="AlphaFoldDB" id="A0A1I4K787"/>
<dbReference type="Pfam" id="PF14804">
    <property type="entry name" value="Jag_N"/>
    <property type="match status" value="1"/>
</dbReference>
<dbReference type="InterPro" id="IPR036867">
    <property type="entry name" value="R3H_dom_sf"/>
</dbReference>
<dbReference type="Gene3D" id="3.30.300.20">
    <property type="match status" value="1"/>
</dbReference>
<evidence type="ECO:0000256" key="1">
    <source>
        <dbReference type="ARBA" id="ARBA00022490"/>
    </source>
</evidence>
<organism evidence="8 9">
    <name type="scientific">Gracilibacillus orientalis</name>
    <dbReference type="NCBI Taxonomy" id="334253"/>
    <lineage>
        <taxon>Bacteria</taxon>
        <taxon>Bacillati</taxon>
        <taxon>Bacillota</taxon>
        <taxon>Bacilli</taxon>
        <taxon>Bacillales</taxon>
        <taxon>Bacillaceae</taxon>
        <taxon>Gracilibacillus</taxon>
    </lineage>
</organism>
<feature type="region of interest" description="Jag_N domain" evidence="6">
    <location>
        <begin position="5"/>
        <end position="55"/>
    </location>
</feature>
<dbReference type="GO" id="GO:0003723">
    <property type="term" value="F:RNA binding"/>
    <property type="evidence" value="ECO:0007669"/>
    <property type="project" value="UniProtKB-UniRule"/>
</dbReference>
<dbReference type="HAMAP" id="MF_00867">
    <property type="entry name" value="KhpB"/>
    <property type="match status" value="1"/>
</dbReference>
<comment type="subcellular location">
    <subcellularLocation>
        <location evidence="6">Cytoplasm</location>
    </subcellularLocation>
</comment>
<evidence type="ECO:0000313" key="9">
    <source>
        <dbReference type="Proteomes" id="UP000198565"/>
    </source>
</evidence>
<dbReference type="InterPro" id="IPR038008">
    <property type="entry name" value="Jag_KH"/>
</dbReference>
<dbReference type="EMBL" id="FOTR01000003">
    <property type="protein sequence ID" value="SFL74635.1"/>
    <property type="molecule type" value="Genomic_DNA"/>
</dbReference>
<dbReference type="CDD" id="cd02414">
    <property type="entry name" value="KH-II_Jag"/>
    <property type="match status" value="1"/>
</dbReference>
<dbReference type="NCBIfam" id="NF041568">
    <property type="entry name" value="Jag_EloR"/>
    <property type="match status" value="1"/>
</dbReference>
<dbReference type="SMART" id="SM00393">
    <property type="entry name" value="R3H"/>
    <property type="match status" value="1"/>
</dbReference>
<dbReference type="InterPro" id="IPR015946">
    <property type="entry name" value="KH_dom-like_a/b"/>
</dbReference>
<keyword evidence="1 6" id="KW-0963">Cytoplasm</keyword>
<dbReference type="GO" id="GO:0071555">
    <property type="term" value="P:cell wall organization"/>
    <property type="evidence" value="ECO:0007669"/>
    <property type="project" value="UniProtKB-KW"/>
</dbReference>
<feature type="domain" description="R3H" evidence="7">
    <location>
        <begin position="155"/>
        <end position="220"/>
    </location>
</feature>
<dbReference type="Proteomes" id="UP000198565">
    <property type="component" value="Unassembled WGS sequence"/>
</dbReference>
<dbReference type="SMART" id="SM01245">
    <property type="entry name" value="Jag_N"/>
    <property type="match status" value="1"/>
</dbReference>
<dbReference type="GO" id="GO:0008360">
    <property type="term" value="P:regulation of cell shape"/>
    <property type="evidence" value="ECO:0007669"/>
    <property type="project" value="UniProtKB-KW"/>
</dbReference>
<dbReference type="SUPFAM" id="SSF82708">
    <property type="entry name" value="R3H domain"/>
    <property type="match status" value="1"/>
</dbReference>
<keyword evidence="2 6" id="KW-0694">RNA-binding</keyword>
<dbReference type="InterPro" id="IPR034079">
    <property type="entry name" value="R3H_KhpB"/>
</dbReference>
<name>A0A1I4K787_9BACI</name>
<evidence type="ECO:0000256" key="6">
    <source>
        <dbReference type="HAMAP-Rule" id="MF_00867"/>
    </source>
</evidence>
<evidence type="ECO:0000256" key="5">
    <source>
        <dbReference type="ARBA" id="ARBA00023316"/>
    </source>
</evidence>
<evidence type="ECO:0000259" key="7">
    <source>
        <dbReference type="PROSITE" id="PS51061"/>
    </source>
</evidence>
<comment type="subunit">
    <text evidence="6">Forms a complex with KhpA.</text>
</comment>
<dbReference type="PANTHER" id="PTHR35800">
    <property type="entry name" value="PROTEIN JAG"/>
    <property type="match status" value="1"/>
</dbReference>
<evidence type="ECO:0000256" key="3">
    <source>
        <dbReference type="ARBA" id="ARBA00022960"/>
    </source>
</evidence>
<evidence type="ECO:0000256" key="2">
    <source>
        <dbReference type="ARBA" id="ARBA00022884"/>
    </source>
</evidence>
<dbReference type="Gene3D" id="3.30.30.80">
    <property type="entry name" value="probable RNA-binding protein from clostridium symbiosum atcc 14940"/>
    <property type="match status" value="1"/>
</dbReference>
<keyword evidence="3 6" id="KW-0133">Cell shape</keyword>
<dbReference type="InterPro" id="IPR039247">
    <property type="entry name" value="KhpB"/>
</dbReference>
<gene>
    <name evidence="6" type="primary">khpB</name>
    <name evidence="6" type="synonym">eloR</name>
    <name evidence="8" type="ORF">SAMN04487943_103400</name>
</gene>
<dbReference type="InterPro" id="IPR038247">
    <property type="entry name" value="Jag_N_dom_sf"/>
</dbReference>
<accession>A0A1I4K787</accession>
<dbReference type="PANTHER" id="PTHR35800:SF1">
    <property type="entry name" value="RNA-BINDING PROTEIN KHPB"/>
    <property type="match status" value="1"/>
</dbReference>
<keyword evidence="9" id="KW-1185">Reference proteome</keyword>
<keyword evidence="5 6" id="KW-0961">Cell wall biogenesis/degradation</keyword>
<protein>
    <recommendedName>
        <fullName evidence="6">RNA-binding protein KhpB</fullName>
    </recommendedName>
    <alternativeName>
        <fullName evidence="6">RNA-binding protein EloR</fullName>
    </alternativeName>
</protein>
<proteinExistence type="inferred from homology"/>
<dbReference type="InterPro" id="IPR001374">
    <property type="entry name" value="R3H_dom"/>
</dbReference>